<name>A0AAV4S025_9ARAC</name>
<accession>A0AAV4S025</accession>
<gene>
    <name evidence="2" type="ORF">CDAR_6391</name>
</gene>
<evidence type="ECO:0000256" key="1">
    <source>
        <dbReference type="SAM" id="MobiDB-lite"/>
    </source>
</evidence>
<comment type="caution">
    <text evidence="2">The sequence shown here is derived from an EMBL/GenBank/DDBJ whole genome shotgun (WGS) entry which is preliminary data.</text>
</comment>
<evidence type="ECO:0000313" key="2">
    <source>
        <dbReference type="EMBL" id="GIY27893.1"/>
    </source>
</evidence>
<protein>
    <submittedName>
        <fullName evidence="2">Uncharacterized protein</fullName>
    </submittedName>
</protein>
<feature type="region of interest" description="Disordered" evidence="1">
    <location>
        <begin position="33"/>
        <end position="61"/>
    </location>
</feature>
<dbReference type="EMBL" id="BPLQ01007100">
    <property type="protein sequence ID" value="GIY27893.1"/>
    <property type="molecule type" value="Genomic_DNA"/>
</dbReference>
<dbReference type="AlphaFoldDB" id="A0AAV4S025"/>
<keyword evidence="3" id="KW-1185">Reference proteome</keyword>
<dbReference type="Proteomes" id="UP001054837">
    <property type="component" value="Unassembled WGS sequence"/>
</dbReference>
<sequence length="95" mass="10700">MRYGQSGIANRQCVRECAGARISNPDILSSLHRSCSHKHPGTPTKRTAQGKKCRPFEGSTRTHRIDWPGKQHFVFFPSFRIDKHLGATAGMPHLF</sequence>
<reference evidence="2 3" key="1">
    <citation type="submission" date="2021-06" db="EMBL/GenBank/DDBJ databases">
        <title>Caerostris darwini draft genome.</title>
        <authorList>
            <person name="Kono N."/>
            <person name="Arakawa K."/>
        </authorList>
    </citation>
    <scope>NUCLEOTIDE SEQUENCE [LARGE SCALE GENOMIC DNA]</scope>
</reference>
<evidence type="ECO:0000313" key="3">
    <source>
        <dbReference type="Proteomes" id="UP001054837"/>
    </source>
</evidence>
<proteinExistence type="predicted"/>
<organism evidence="2 3">
    <name type="scientific">Caerostris darwini</name>
    <dbReference type="NCBI Taxonomy" id="1538125"/>
    <lineage>
        <taxon>Eukaryota</taxon>
        <taxon>Metazoa</taxon>
        <taxon>Ecdysozoa</taxon>
        <taxon>Arthropoda</taxon>
        <taxon>Chelicerata</taxon>
        <taxon>Arachnida</taxon>
        <taxon>Araneae</taxon>
        <taxon>Araneomorphae</taxon>
        <taxon>Entelegynae</taxon>
        <taxon>Araneoidea</taxon>
        <taxon>Araneidae</taxon>
        <taxon>Caerostris</taxon>
    </lineage>
</organism>